<reference evidence="2 3" key="1">
    <citation type="submission" date="2017-10" db="EMBL/GenBank/DDBJ databases">
        <title>Genomics of the genus Arcobacter.</title>
        <authorList>
            <person name="Perez-Cataluna A."/>
            <person name="Figueras M.J."/>
        </authorList>
    </citation>
    <scope>NUCLEOTIDE SEQUENCE [LARGE SCALE GENOMIC DNA]</scope>
    <source>
        <strain evidence="2 3">DSM 24636</strain>
    </source>
</reference>
<keyword evidence="3" id="KW-1185">Reference proteome</keyword>
<comment type="caution">
    <text evidence="2">The sequence shown here is derived from an EMBL/GenBank/DDBJ whole genome shotgun (WGS) entry which is preliminary data.</text>
</comment>
<proteinExistence type="predicted"/>
<dbReference type="AlphaFoldDB" id="A0A4Q0Y1V3"/>
<sequence>MALDNKKDKLGLLAFKKTKQLNALIQELRNTTIGSLNEDVNANANAIIQIDEALTIINAKIDSLSNLFGITYNTDGTIATESYTTHTHNYEDTTINDTVDGSGSETATQKESGEVNT</sequence>
<accession>A0A4Q0Y1V3</accession>
<dbReference type="EMBL" id="PDKO01000003">
    <property type="protein sequence ID" value="RXJ63643.1"/>
    <property type="molecule type" value="Genomic_DNA"/>
</dbReference>
<protein>
    <submittedName>
        <fullName evidence="2">Uncharacterized protein</fullName>
    </submittedName>
</protein>
<gene>
    <name evidence="2" type="ORF">CRV06_05465</name>
</gene>
<dbReference type="RefSeq" id="WP_129081688.1">
    <property type="nucleotide sequence ID" value="NZ_CP041070.1"/>
</dbReference>
<name>A0A4Q0Y1V3_9BACT</name>
<evidence type="ECO:0000313" key="2">
    <source>
        <dbReference type="EMBL" id="RXJ63643.1"/>
    </source>
</evidence>
<evidence type="ECO:0000256" key="1">
    <source>
        <dbReference type="SAM" id="MobiDB-lite"/>
    </source>
</evidence>
<evidence type="ECO:0000313" key="3">
    <source>
        <dbReference type="Proteomes" id="UP000290191"/>
    </source>
</evidence>
<organism evidence="2 3">
    <name type="scientific">Halarcobacter anaerophilus</name>
    <dbReference type="NCBI Taxonomy" id="877500"/>
    <lineage>
        <taxon>Bacteria</taxon>
        <taxon>Pseudomonadati</taxon>
        <taxon>Campylobacterota</taxon>
        <taxon>Epsilonproteobacteria</taxon>
        <taxon>Campylobacterales</taxon>
        <taxon>Arcobacteraceae</taxon>
        <taxon>Halarcobacter</taxon>
    </lineage>
</organism>
<dbReference type="Proteomes" id="UP000290191">
    <property type="component" value="Unassembled WGS sequence"/>
</dbReference>
<feature type="region of interest" description="Disordered" evidence="1">
    <location>
        <begin position="90"/>
        <end position="117"/>
    </location>
</feature>